<dbReference type="Proteomes" id="UP000202440">
    <property type="component" value="Chromosome"/>
</dbReference>
<dbReference type="EMBL" id="CP022530">
    <property type="protein sequence ID" value="ASP38440.1"/>
    <property type="molecule type" value="Genomic_DNA"/>
</dbReference>
<dbReference type="PANTHER" id="PTHR43235">
    <property type="entry name" value="GLUTAMINE AMIDOTRANSFERASE PB2B2.05-RELATED"/>
    <property type="match status" value="1"/>
</dbReference>
<gene>
    <name evidence="1" type="ORF">CHH28_07030</name>
</gene>
<dbReference type="Pfam" id="PF07722">
    <property type="entry name" value="Peptidase_C26"/>
    <property type="match status" value="1"/>
</dbReference>
<dbReference type="Gene3D" id="3.40.50.880">
    <property type="match status" value="1"/>
</dbReference>
<organism evidence="1 2">
    <name type="scientific">Bacterioplanes sanyensis</name>
    <dbReference type="NCBI Taxonomy" id="1249553"/>
    <lineage>
        <taxon>Bacteria</taxon>
        <taxon>Pseudomonadati</taxon>
        <taxon>Pseudomonadota</taxon>
        <taxon>Gammaproteobacteria</taxon>
        <taxon>Oceanospirillales</taxon>
        <taxon>Oceanospirillaceae</taxon>
        <taxon>Bacterioplanes</taxon>
    </lineage>
</organism>
<dbReference type="PANTHER" id="PTHR43235:SF1">
    <property type="entry name" value="GLUTAMINE AMIDOTRANSFERASE PB2B2.05-RELATED"/>
    <property type="match status" value="1"/>
</dbReference>
<sequence>MPAETPVVAITGPVKRLKTAWWATSLLVRLHGLKARYVTAANPNISGNIRGVILCGGNDIEPEHYGMTGDAGADYDPERDRLEMDVARRALQANIPILGICRGSQLLNIVQGGSLYQDIRPLRKVTPNRNSILPIKWVDFDESARLVDVYGRHTIKINSLHNQAIDKIAEPLTAVGWDADGFIQAFENTSALFQVGVQWHPEYLLLSSLHRRLFTAFCDVVKQTDSLLYRL</sequence>
<dbReference type="AlphaFoldDB" id="A0A222FI46"/>
<dbReference type="GO" id="GO:0005829">
    <property type="term" value="C:cytosol"/>
    <property type="evidence" value="ECO:0007669"/>
    <property type="project" value="TreeGrafter"/>
</dbReference>
<dbReference type="InterPro" id="IPR044668">
    <property type="entry name" value="PuuD-like"/>
</dbReference>
<reference evidence="1 2" key="1">
    <citation type="submission" date="2017-07" db="EMBL/GenBank/DDBJ databases">
        <title>Annotated genome sequence of Bacterioplanes sanyensis isolated from Red Sea.</title>
        <authorList>
            <person name="Rehman Z.U."/>
        </authorList>
    </citation>
    <scope>NUCLEOTIDE SEQUENCE [LARGE SCALE GENOMIC DNA]</scope>
    <source>
        <strain evidence="1 2">NV9</strain>
    </source>
</reference>
<dbReference type="PROSITE" id="PS51273">
    <property type="entry name" value="GATASE_TYPE_1"/>
    <property type="match status" value="1"/>
</dbReference>
<dbReference type="GO" id="GO:0016811">
    <property type="term" value="F:hydrolase activity, acting on carbon-nitrogen (but not peptide) bonds, in linear amides"/>
    <property type="evidence" value="ECO:0007669"/>
    <property type="project" value="InterPro"/>
</dbReference>
<evidence type="ECO:0000313" key="2">
    <source>
        <dbReference type="Proteomes" id="UP000202440"/>
    </source>
</evidence>
<name>A0A222FI46_9GAMM</name>
<dbReference type="RefSeq" id="WP_094059634.1">
    <property type="nucleotide sequence ID" value="NZ_CP022530.1"/>
</dbReference>
<dbReference type="InterPro" id="IPR029062">
    <property type="entry name" value="Class_I_gatase-like"/>
</dbReference>
<dbReference type="CDD" id="cd01745">
    <property type="entry name" value="GATase1_2"/>
    <property type="match status" value="1"/>
</dbReference>
<protein>
    <submittedName>
        <fullName evidence="1">Gamma-glutamyl-gamma-aminobutyrate hydrolase</fullName>
    </submittedName>
</protein>
<dbReference type="SUPFAM" id="SSF52317">
    <property type="entry name" value="Class I glutamine amidotransferase-like"/>
    <property type="match status" value="1"/>
</dbReference>
<evidence type="ECO:0000313" key="1">
    <source>
        <dbReference type="EMBL" id="ASP38440.1"/>
    </source>
</evidence>
<accession>A0A222FI46</accession>
<keyword evidence="1" id="KW-0378">Hydrolase</keyword>
<proteinExistence type="predicted"/>
<keyword evidence="2" id="KW-1185">Reference proteome</keyword>
<dbReference type="KEGG" id="bsan:CHH28_07030"/>
<dbReference type="OrthoDB" id="9813383at2"/>
<dbReference type="InterPro" id="IPR011697">
    <property type="entry name" value="Peptidase_C26"/>
</dbReference>